<dbReference type="Proteomes" id="UP001519305">
    <property type="component" value="Unassembled WGS sequence"/>
</dbReference>
<protein>
    <submittedName>
        <fullName evidence="3">Uncharacterized protein</fullName>
    </submittedName>
</protein>
<keyword evidence="4" id="KW-1185">Reference proteome</keyword>
<dbReference type="EMBL" id="JAGINY010000001">
    <property type="protein sequence ID" value="MBP2333317.1"/>
    <property type="molecule type" value="Genomic_DNA"/>
</dbReference>
<evidence type="ECO:0000256" key="2">
    <source>
        <dbReference type="SAM" id="SignalP"/>
    </source>
</evidence>
<feature type="region of interest" description="Disordered" evidence="1">
    <location>
        <begin position="33"/>
        <end position="75"/>
    </location>
</feature>
<dbReference type="RefSeq" id="WP_209653959.1">
    <property type="nucleotide sequence ID" value="NZ_CP047357.1"/>
</dbReference>
<keyword evidence="2" id="KW-0732">Signal</keyword>
<accession>A0ABS4U9V6</accession>
<feature type="signal peptide" evidence="2">
    <location>
        <begin position="1"/>
        <end position="25"/>
    </location>
</feature>
<organism evidence="3 4">
    <name type="scientific">Corynebacterium freneyi</name>
    <dbReference type="NCBI Taxonomy" id="134034"/>
    <lineage>
        <taxon>Bacteria</taxon>
        <taxon>Bacillati</taxon>
        <taxon>Actinomycetota</taxon>
        <taxon>Actinomycetes</taxon>
        <taxon>Mycobacteriales</taxon>
        <taxon>Corynebacteriaceae</taxon>
        <taxon>Corynebacterium</taxon>
    </lineage>
</organism>
<sequence length="75" mass="7673">MTPTTRRAITAGMVGSAITATLMMAAQIAAREPAPAPAPAPSTTTITTTVTTPVAPCDHPDCPPWPSLDQGDEDQ</sequence>
<feature type="chain" id="PRO_5046191982" evidence="2">
    <location>
        <begin position="26"/>
        <end position="75"/>
    </location>
</feature>
<gene>
    <name evidence="3" type="ORF">JOF33_002016</name>
</gene>
<reference evidence="3 4" key="1">
    <citation type="submission" date="2021-03" db="EMBL/GenBank/DDBJ databases">
        <title>Sequencing the genomes of 1000 actinobacteria strains.</title>
        <authorList>
            <person name="Klenk H.-P."/>
        </authorList>
    </citation>
    <scope>NUCLEOTIDE SEQUENCE [LARGE SCALE GENOMIC DNA]</scope>
    <source>
        <strain evidence="3 4">DSM 44506</strain>
    </source>
</reference>
<feature type="compositionally biased region" description="Low complexity" evidence="1">
    <location>
        <begin position="41"/>
        <end position="56"/>
    </location>
</feature>
<evidence type="ECO:0000256" key="1">
    <source>
        <dbReference type="SAM" id="MobiDB-lite"/>
    </source>
</evidence>
<evidence type="ECO:0000313" key="3">
    <source>
        <dbReference type="EMBL" id="MBP2333317.1"/>
    </source>
</evidence>
<name>A0ABS4U9V6_9CORY</name>
<proteinExistence type="predicted"/>
<comment type="caution">
    <text evidence="3">The sequence shown here is derived from an EMBL/GenBank/DDBJ whole genome shotgun (WGS) entry which is preliminary data.</text>
</comment>
<evidence type="ECO:0000313" key="4">
    <source>
        <dbReference type="Proteomes" id="UP001519305"/>
    </source>
</evidence>